<gene>
    <name evidence="1" type="ORF">MKS88_005497</name>
</gene>
<comment type="caution">
    <text evidence="1">The sequence shown here is derived from an EMBL/GenBank/DDBJ whole genome shotgun (WGS) entry which is preliminary data.</text>
</comment>
<accession>A0ACB9Y134</accession>
<reference evidence="1" key="1">
    <citation type="submission" date="2022-06" db="EMBL/GenBank/DDBJ databases">
        <title>The First Complete Genome of the Simian Malaria Parasite Plasmodium brasilianum.</title>
        <authorList>
            <person name="Bajic M."/>
            <person name="Ravishankar S."/>
        </authorList>
    </citation>
    <scope>NUCLEOTIDE SEQUENCE</scope>
    <source>
        <strain evidence="1">Bolivian I</strain>
    </source>
</reference>
<evidence type="ECO:0000313" key="1">
    <source>
        <dbReference type="EMBL" id="KAI4834818.1"/>
    </source>
</evidence>
<organism evidence="1 2">
    <name type="scientific">Plasmodium brasilianum</name>
    <dbReference type="NCBI Taxonomy" id="5824"/>
    <lineage>
        <taxon>Eukaryota</taxon>
        <taxon>Sar</taxon>
        <taxon>Alveolata</taxon>
        <taxon>Apicomplexa</taxon>
        <taxon>Aconoidasida</taxon>
        <taxon>Haemosporida</taxon>
        <taxon>Plasmodiidae</taxon>
        <taxon>Plasmodium</taxon>
        <taxon>Plasmodium (Plasmodium)</taxon>
    </lineage>
</organism>
<dbReference type="EMBL" id="CM043782">
    <property type="protein sequence ID" value="KAI4834818.1"/>
    <property type="molecule type" value="Genomic_DNA"/>
</dbReference>
<keyword evidence="2" id="KW-1185">Reference proteome</keyword>
<name>A0ACB9Y134_PLABR</name>
<sequence>MSIFCDEPYFIDGSKDFECPEACPFISYNDVWKCIGICTTKERCSLYNPILNYADEETKKCLPCLISGCIMCIRSGVKQSSKFFLNITENLPNICLECMKGYKLSKDGRKCILVYEEVIIISCNIFLLLIFLLLLFFGIYFYKNTNKINFLLLKLAYQHRTLSKFRNNKIHGNPLYPLSIQVSKTDIGGVGLMLYFRFITFLSFLSILFILTTLFEVYLPFSELIQSYRNIESTKSFENCSYLKKYIYRNISRLIDIRSLDWMKLDMFNMVTRFKEYAIIICFIRYIICMIITFVFIYKQKLFAHFEINNSSNMRDFALSISDLPSHISEQEIKFFFEKLINKKIVGISWCHHFYHEKEKVFHLIDEQIEWEDFKMKVKRNYHEWKAENGASLFFPSVDPGCVSGESGGSDMSGSSGSVSISEQIHDKILSNSKNLIHEYHPVMGEEQGLGPEAPLLPRKGVSYQNYRQHKFLSTSLSSTKRRTKIASGGRIRKVVVQTGEEKISSVRWKEEVCNGGGVNKGRYSNGGTSSCSSGSNARIENGKRTGRGSLIKIDTWPYPKTTKQTYLEKANSQRKFKIEDRALKEMSSKIMELCSMRESISENSKNKYRKCLKKKKYVPLFISNEESLFLKKDITNDIKFIHNLKRCGNAFVIFNHVNDLNEAYDLINKYKMEKMNKKGSCNISFLYNLFKKIFSTNKIRRTCTYPYDLLLPQLYSHPQNRLNGTENFAHTRGVVHARAYADETEVERKNGQNEYANVEDKSSNVRDKSVYMSDMPSYAGNKSANVISDFLTKFHINENTFVVEKYDVEPTDIHWQNIPDYKLEIIIVKIAISIIFLFFIIIICSIIFYGPYAIFALHHASIMEKPKRHEVLFNVIISLVLGIFIGLGNFLVTFLTTLFGSFMKFAKKQSTDAFIFYVNSIFQIFHFLLNVLITHLSNSGGDNKIRSFFSSQLFNHLKKNNIILGEEYSLGRSLNYNILPLISLFPTIFSIFGMYILPFIYKSIQILFCSNTSIKKAEQLIQCPPCNLHYRYSEIVLSFTSTLLLFFFTHDKYSTSFTFLILFLSYLFIKYRDTYLFLRETKVTYYHSTFLFDAVMIFWSIPTGILAVLPFYWAWRTYSINLLILPLIVLCHTVIYFLFYNLINTAVDETKKASSTNYKSLSKVKAYNWFNTNPIHVLKQYLKEKDEDYSFSNYSQKKENKIINMFLPFTNFEKDKNVTEGSDNRSKKRSRSRNRERNRSRIRNKSRNSNKNKKKIFFLDSIKSVFFNDNTKNNYEKLDSNYEKDRKQNIKSTEKKKKKKKKKKLRDNNVTNEKTTENIKIWGTSYQNNNSNYSHTKHNYYAERGEEAYACKREDSYNYDDVFEQYMGSDYEKKNKNEHATWKNEDVCKKYMKNDCTENKNEKNGKNRQYSSNDFCVIKMDKKKFKKRSLIPKLSTFSRKKIIVREENIQHTSHTSMSENKQKENRKTKDKHELNELKKIIKVTKEEEYSNDKEKGEKRHSSKKNKNKKKKKKELIYYEIGKEYLQGAQFAHYTNDYNELYDFIHRIYISLSSKAYSIKAFPYLKRSH</sequence>
<proteinExistence type="predicted"/>
<dbReference type="Proteomes" id="UP001056978">
    <property type="component" value="Chromosome 14"/>
</dbReference>
<protein>
    <submittedName>
        <fullName evidence="1">Uncharacterized protein</fullName>
    </submittedName>
</protein>
<evidence type="ECO:0000313" key="2">
    <source>
        <dbReference type="Proteomes" id="UP001056978"/>
    </source>
</evidence>